<dbReference type="Proteomes" id="UP001497444">
    <property type="component" value="Unassembled WGS sequence"/>
</dbReference>
<proteinExistence type="predicted"/>
<evidence type="ECO:0000313" key="2">
    <source>
        <dbReference type="EMBL" id="CAK9253163.1"/>
    </source>
</evidence>
<sequence length="245" mass="26810">MNIQDPSPGFEGSEPTRRENLDFYEDVNVTRTRCPCFCDDKQLDVCDWSENCPTANSHAHWSLIEDGSARERRRSMFERLVKSDLHPTLVDKRRLLTAKNTILQITDDCLPQKFLIYNIVGRGGGGGLHGHGLGVGGEWGREVGGTPLGRAGARVAGLVNLPGQGAGDEEDSREYAGHDPEGSRVDVEEGLVRDPDEGDHVPDAEDEDDDRVEEEEVGLHVVGSAVADKVEEDEHPGYAGCRLPV</sequence>
<comment type="caution">
    <text evidence="2">The sequence shown here is derived from an EMBL/GenBank/DDBJ whole genome shotgun (WGS) entry which is preliminary data.</text>
</comment>
<reference evidence="2" key="1">
    <citation type="submission" date="2024-02" db="EMBL/GenBank/DDBJ databases">
        <authorList>
            <consortium name="ELIXIR-Norway"/>
            <consortium name="Elixir Norway"/>
        </authorList>
    </citation>
    <scope>NUCLEOTIDE SEQUENCE</scope>
</reference>
<dbReference type="EMBL" id="CAXAQS010000787">
    <property type="protein sequence ID" value="CAK9253163.1"/>
    <property type="molecule type" value="Genomic_DNA"/>
</dbReference>
<organism evidence="2 3">
    <name type="scientific">Sphagnum jensenii</name>
    <dbReference type="NCBI Taxonomy" id="128206"/>
    <lineage>
        <taxon>Eukaryota</taxon>
        <taxon>Viridiplantae</taxon>
        <taxon>Streptophyta</taxon>
        <taxon>Embryophyta</taxon>
        <taxon>Bryophyta</taxon>
        <taxon>Sphagnophytina</taxon>
        <taxon>Sphagnopsida</taxon>
        <taxon>Sphagnales</taxon>
        <taxon>Sphagnaceae</taxon>
        <taxon>Sphagnum</taxon>
    </lineage>
</organism>
<keyword evidence="3" id="KW-1185">Reference proteome</keyword>
<feature type="region of interest" description="Disordered" evidence="1">
    <location>
        <begin position="160"/>
        <end position="245"/>
    </location>
</feature>
<accession>A0ABP0VFC8</accession>
<evidence type="ECO:0000256" key="1">
    <source>
        <dbReference type="SAM" id="MobiDB-lite"/>
    </source>
</evidence>
<feature type="compositionally biased region" description="Acidic residues" evidence="1">
    <location>
        <begin position="204"/>
        <end position="216"/>
    </location>
</feature>
<gene>
    <name evidence="2" type="ORF">CSSPJE1EN1_LOCUS28541</name>
</gene>
<evidence type="ECO:0000313" key="3">
    <source>
        <dbReference type="Proteomes" id="UP001497444"/>
    </source>
</evidence>
<name>A0ABP0VFC8_9BRYO</name>
<protein>
    <submittedName>
        <fullName evidence="2">Uncharacterized protein</fullName>
    </submittedName>
</protein>
<feature type="compositionally biased region" description="Basic and acidic residues" evidence="1">
    <location>
        <begin position="173"/>
        <end position="203"/>
    </location>
</feature>